<evidence type="ECO:0000313" key="1">
    <source>
        <dbReference type="EMBL" id="PKW00116.1"/>
    </source>
</evidence>
<dbReference type="SUPFAM" id="SSF88713">
    <property type="entry name" value="Glycoside hydrolase/deacetylase"/>
    <property type="match status" value="1"/>
</dbReference>
<dbReference type="Gene3D" id="3.20.20.370">
    <property type="entry name" value="Glycoside hydrolase/deacetylase"/>
    <property type="match status" value="1"/>
</dbReference>
<dbReference type="Proteomes" id="UP000233750">
    <property type="component" value="Unassembled WGS sequence"/>
</dbReference>
<proteinExistence type="predicted"/>
<reference evidence="1 2" key="1">
    <citation type="submission" date="2017-12" db="EMBL/GenBank/DDBJ databases">
        <title>Sequencing the genomes of 1000 Actinobacteria strains.</title>
        <authorList>
            <person name="Klenk H.-P."/>
        </authorList>
    </citation>
    <scope>NUCLEOTIDE SEQUENCE [LARGE SCALE GENOMIC DNA]</scope>
    <source>
        <strain evidence="1 2">DSM 45165</strain>
    </source>
</reference>
<dbReference type="GO" id="GO:0005975">
    <property type="term" value="P:carbohydrate metabolic process"/>
    <property type="evidence" value="ECO:0007669"/>
    <property type="project" value="InterPro"/>
</dbReference>
<organism evidence="1 2">
    <name type="scientific">Amycolatopsis echigonensis</name>
    <dbReference type="NCBI Taxonomy" id="2576905"/>
    <lineage>
        <taxon>Bacteria</taxon>
        <taxon>Bacillati</taxon>
        <taxon>Actinomycetota</taxon>
        <taxon>Actinomycetes</taxon>
        <taxon>Pseudonocardiales</taxon>
        <taxon>Pseudonocardiaceae</taxon>
        <taxon>Amycolatopsis</taxon>
    </lineage>
</organism>
<dbReference type="PANTHER" id="PTHR30292">
    <property type="entry name" value="UNCHARACTERIZED PROTEIN YBGL-RELATED"/>
    <property type="match status" value="1"/>
</dbReference>
<dbReference type="AlphaFoldDB" id="A0A2N3X1Y0"/>
<dbReference type="RefSeq" id="WP_208637220.1">
    <property type="nucleotide sequence ID" value="NZ_PJMY01000001.1"/>
</dbReference>
<name>A0A2N3X1Y0_9PSEU</name>
<dbReference type="EMBL" id="PJMY01000001">
    <property type="protein sequence ID" value="PKW00116.1"/>
    <property type="molecule type" value="Genomic_DNA"/>
</dbReference>
<protein>
    <submittedName>
        <fullName evidence="1">UPF0271 protein</fullName>
    </submittedName>
</protein>
<dbReference type="InterPro" id="IPR005501">
    <property type="entry name" value="LamB/YcsF/PxpA-like"/>
</dbReference>
<accession>A0A2N3X1Y0</accession>
<dbReference type="NCBIfam" id="NF003814">
    <property type="entry name" value="PRK05406.1-3"/>
    <property type="match status" value="1"/>
</dbReference>
<gene>
    <name evidence="1" type="ORF">ATK30_0199</name>
</gene>
<keyword evidence="2" id="KW-1185">Reference proteome</keyword>
<comment type="caution">
    <text evidence="1">The sequence shown here is derived from an EMBL/GenBank/DDBJ whole genome shotgun (WGS) entry which is preliminary data.</text>
</comment>
<dbReference type="Pfam" id="PF03746">
    <property type="entry name" value="LamB_YcsF"/>
    <property type="match status" value="1"/>
</dbReference>
<sequence length="261" mass="27551">MITTVDVNCDMGEGFGAWTFGGDVDSSMFSLVSSANIAAGFHAGDPSSIAVAVDRAIEHGVGIGVHPGFGDLVGFGRRHIAAAADELVNDCLYQIGAVREFAARRGRSLQHVKLHGALYMHAAEDDEFSDALVTALRKTSPELPVLCMAGTALEAAAKSHGQPIVREFYADRHYGDDGRIVFTRDVGALSPAETAEKVRLACRKGVVHTVTGNTVPVTFESICIHSDTRGAYDLIVATRRALAEEGIKVSSFADPTPAPAA</sequence>
<dbReference type="PANTHER" id="PTHR30292:SF0">
    <property type="entry name" value="5-OXOPROLINASE SUBUNIT A"/>
    <property type="match status" value="1"/>
</dbReference>
<dbReference type="InterPro" id="IPR011330">
    <property type="entry name" value="Glyco_hydro/deAcase_b/a-brl"/>
</dbReference>
<evidence type="ECO:0000313" key="2">
    <source>
        <dbReference type="Proteomes" id="UP000233750"/>
    </source>
</evidence>